<dbReference type="Proteomes" id="UP000885374">
    <property type="component" value="Unassembled WGS sequence"/>
</dbReference>
<protein>
    <submittedName>
        <fullName evidence="1">Uncharacterized protein</fullName>
    </submittedName>
</protein>
<accession>A0A3R0XDD7</accession>
<gene>
    <name evidence="1" type="ORF">DRU74_19900</name>
</gene>
<reference evidence="1" key="1">
    <citation type="submission" date="2018-07" db="EMBL/GenBank/DDBJ databases">
        <authorList>
            <person name="Ashton P.M."/>
            <person name="Dallman T."/>
            <person name="Nair S."/>
            <person name="De Pinna E."/>
            <person name="Peters T."/>
            <person name="Grant K."/>
        </authorList>
    </citation>
    <scope>NUCLEOTIDE SEQUENCE [LARGE SCALE GENOMIC DNA]</scope>
    <source>
        <strain evidence="1">157339</strain>
    </source>
</reference>
<comment type="caution">
    <text evidence="1">The sequence shown here is derived from an EMBL/GenBank/DDBJ whole genome shotgun (WGS) entry which is preliminary data.</text>
</comment>
<dbReference type="AlphaFoldDB" id="A0A3R0XDD7"/>
<name>A0A3R0XDD7_SALET</name>
<dbReference type="EMBL" id="RVHM01000032">
    <property type="protein sequence ID" value="MLU98961.1"/>
    <property type="molecule type" value="Genomic_DNA"/>
</dbReference>
<proteinExistence type="predicted"/>
<evidence type="ECO:0000313" key="1">
    <source>
        <dbReference type="EMBL" id="MLU98961.1"/>
    </source>
</evidence>
<sequence>MKFSSVFTSTTNHVFTFERVTLCTIVLIHKDTGQQYVVIFTDNNKIRDYKTGIVPHFGEMKQEDVDLIKFYKKEYENYFNYLNEGDEVLSFVEFIECIKCVEDEKEVKN</sequence>
<organism evidence="1">
    <name type="scientific">Salmonella enterica I</name>
    <dbReference type="NCBI Taxonomy" id="59201"/>
    <lineage>
        <taxon>Bacteria</taxon>
        <taxon>Pseudomonadati</taxon>
        <taxon>Pseudomonadota</taxon>
        <taxon>Gammaproteobacteria</taxon>
        <taxon>Enterobacterales</taxon>
        <taxon>Enterobacteriaceae</taxon>
        <taxon>Salmonella</taxon>
    </lineage>
</organism>